<reference evidence="1" key="1">
    <citation type="submission" date="2018-08" db="EMBL/GenBank/DDBJ databases">
        <title>Oryza barthii genomic DNA, chromosome 11, BAC clone:OBARTa0033P09.</title>
        <authorList>
            <person name="Wu J."/>
            <person name="Kanamori H."/>
        </authorList>
    </citation>
    <scope>NUCLEOTIDE SEQUENCE</scope>
    <source>
        <strain evidence="1">W1588</strain>
    </source>
</reference>
<dbReference type="EMBL" id="AP018840">
    <property type="protein sequence ID" value="BBF89192.1"/>
    <property type="molecule type" value="Genomic_DNA"/>
</dbReference>
<accession>A0A679BCR2</accession>
<sequence>MDICDLCFKSQIKSKAVSRTGHGYFGAENMEMIPQFHFPRLLVALLPHVHPQFCITSVHGHTHKGQLASVHHPTGTELDGFSSWNSAAVDVGVGAEAVRLCCRTCGVHPGALGHHLRPDIAPHQVRPVCRLWPRRSCLLPGHSEGRGRHDAPLCVLQPQLRS</sequence>
<name>A0A679BCR2_9ORYZ</name>
<organism evidence="1">
    <name type="scientific">Oryza barthii</name>
    <dbReference type="NCBI Taxonomy" id="65489"/>
    <lineage>
        <taxon>Eukaryota</taxon>
        <taxon>Viridiplantae</taxon>
        <taxon>Streptophyta</taxon>
        <taxon>Embryophyta</taxon>
        <taxon>Tracheophyta</taxon>
        <taxon>Spermatophyta</taxon>
        <taxon>Magnoliopsida</taxon>
        <taxon>Liliopsida</taxon>
        <taxon>Poales</taxon>
        <taxon>Poaceae</taxon>
        <taxon>BOP clade</taxon>
        <taxon>Oryzoideae</taxon>
        <taxon>Oryzeae</taxon>
        <taxon>Oryzinae</taxon>
        <taxon>Oryza</taxon>
    </lineage>
</organism>
<gene>
    <name evidence="1" type="primary">OBARTa0033P09.10</name>
</gene>
<proteinExistence type="predicted"/>
<evidence type="ECO:0000313" key="1">
    <source>
        <dbReference type="EMBL" id="BBF89192.1"/>
    </source>
</evidence>
<protein>
    <submittedName>
        <fullName evidence="1">Uncharacterized protein</fullName>
    </submittedName>
</protein>
<dbReference type="AlphaFoldDB" id="A0A679BCR2"/>